<dbReference type="Gene3D" id="3.30.700.10">
    <property type="entry name" value="Glycoprotein, Type 4 Pilin"/>
    <property type="match status" value="1"/>
</dbReference>
<sequence length="291" mass="32098">MNKIAGFSLIEMAIGLVIIGLLIGSLLAPGFEQNTQQKIKTTQQTLEEIKEALLGFAEVNGRLPCPAIDLTGKEPANFADAAKQRCDTYDDADGYLPWAVLGVGKYDAWGRPFRYRVDGWFNNGPGIFDPRTMQPKPLTHPIGASRASLVVTNRQNSPLNRAASPYDKVKQALNYQLDAAKLNYPYVSNVVAIIFSCGKNGRPDGRPDASQPDRLDLNISNDIDGIINSDALCTNPFINGVQPTWDNNPKNSYVQDGYVEDQFDDILVWLPKDILIARLTAAGKWPPFPIY</sequence>
<evidence type="ECO:0000313" key="2">
    <source>
        <dbReference type="EMBL" id="BAP56373.1"/>
    </source>
</evidence>
<keyword evidence="3" id="KW-1185">Reference proteome</keyword>
<dbReference type="HOGENOM" id="CLU_098182_0_0_6"/>
<protein>
    <recommendedName>
        <fullName evidence="4">Prepilin-type N-terminal cleavage/methylation domain-containing protein</fullName>
    </recommendedName>
</protein>
<evidence type="ECO:0000313" key="3">
    <source>
        <dbReference type="Proteomes" id="UP000031623"/>
    </source>
</evidence>
<dbReference type="SUPFAM" id="SSF54523">
    <property type="entry name" value="Pili subunits"/>
    <property type="match status" value="1"/>
</dbReference>
<name>A0A090AEG8_9GAMM</name>
<dbReference type="STRING" id="40754.THII_2076"/>
<proteinExistence type="predicted"/>
<dbReference type="OrthoDB" id="7067387at2"/>
<dbReference type="InterPro" id="IPR012902">
    <property type="entry name" value="N_methyl_site"/>
</dbReference>
<dbReference type="KEGG" id="tig:THII_2076"/>
<organism evidence="2 3">
    <name type="scientific">Thioploca ingrica</name>
    <dbReference type="NCBI Taxonomy" id="40754"/>
    <lineage>
        <taxon>Bacteria</taxon>
        <taxon>Pseudomonadati</taxon>
        <taxon>Pseudomonadota</taxon>
        <taxon>Gammaproteobacteria</taxon>
        <taxon>Thiotrichales</taxon>
        <taxon>Thiotrichaceae</taxon>
        <taxon>Thioploca</taxon>
    </lineage>
</organism>
<dbReference type="AlphaFoldDB" id="A0A090AEG8"/>
<keyword evidence="1" id="KW-0472">Membrane</keyword>
<dbReference type="EMBL" id="AP014633">
    <property type="protein sequence ID" value="BAP56373.1"/>
    <property type="molecule type" value="Genomic_DNA"/>
</dbReference>
<keyword evidence="1" id="KW-0812">Transmembrane</keyword>
<dbReference type="InterPro" id="IPR045584">
    <property type="entry name" value="Pilin-like"/>
</dbReference>
<keyword evidence="1" id="KW-1133">Transmembrane helix</keyword>
<gene>
    <name evidence="2" type="ORF">THII_2076</name>
</gene>
<reference evidence="2 3" key="1">
    <citation type="journal article" date="2014" name="ISME J.">
        <title>Ecophysiology of Thioploca ingrica as revealed by the complete genome sequence supplemented with proteomic evidence.</title>
        <authorList>
            <person name="Kojima H."/>
            <person name="Ogura Y."/>
            <person name="Yamamoto N."/>
            <person name="Togashi T."/>
            <person name="Mori H."/>
            <person name="Watanabe T."/>
            <person name="Nemoto F."/>
            <person name="Kurokawa K."/>
            <person name="Hayashi T."/>
            <person name="Fukui M."/>
        </authorList>
    </citation>
    <scope>NUCLEOTIDE SEQUENCE [LARGE SCALE GENOMIC DNA]</scope>
</reference>
<dbReference type="Proteomes" id="UP000031623">
    <property type="component" value="Chromosome"/>
</dbReference>
<feature type="transmembrane region" description="Helical" evidence="1">
    <location>
        <begin position="12"/>
        <end position="31"/>
    </location>
</feature>
<dbReference type="PROSITE" id="PS00409">
    <property type="entry name" value="PROKAR_NTER_METHYL"/>
    <property type="match status" value="1"/>
</dbReference>
<evidence type="ECO:0000256" key="1">
    <source>
        <dbReference type="SAM" id="Phobius"/>
    </source>
</evidence>
<evidence type="ECO:0008006" key="4">
    <source>
        <dbReference type="Google" id="ProtNLM"/>
    </source>
</evidence>
<dbReference type="Pfam" id="PF07963">
    <property type="entry name" value="N_methyl"/>
    <property type="match status" value="1"/>
</dbReference>
<accession>A0A090AEG8</accession>